<evidence type="ECO:0000256" key="16">
    <source>
        <dbReference type="ARBA" id="ARBA00023180"/>
    </source>
</evidence>
<dbReference type="EMBL" id="AP019300">
    <property type="protein sequence ID" value="BBH01018.1"/>
    <property type="molecule type" value="Genomic_DNA"/>
</dbReference>
<feature type="binding site" evidence="19">
    <location>
        <position position="2270"/>
    </location>
    <ligand>
        <name>ATP</name>
        <dbReference type="ChEBI" id="CHEBI:30616"/>
    </ligand>
</feature>
<dbReference type="SUPFAM" id="SSF56112">
    <property type="entry name" value="Protein kinase-like (PK-like)"/>
    <property type="match status" value="3"/>
</dbReference>
<feature type="domain" description="Protein kinase" evidence="21">
    <location>
        <begin position="2242"/>
        <end position="2523"/>
    </location>
</feature>
<keyword evidence="12 19" id="KW-0067">ATP-binding</keyword>
<dbReference type="InterPro" id="IPR001245">
    <property type="entry name" value="Ser-Thr/Tyr_kinase_cat_dom"/>
</dbReference>
<comment type="catalytic activity">
    <reaction evidence="18">
        <text>L-seryl-[protein] + ATP = O-phospho-L-seryl-[protein] + ADP + H(+)</text>
        <dbReference type="Rhea" id="RHEA:17989"/>
        <dbReference type="Rhea" id="RHEA-COMP:9863"/>
        <dbReference type="Rhea" id="RHEA-COMP:11604"/>
        <dbReference type="ChEBI" id="CHEBI:15378"/>
        <dbReference type="ChEBI" id="CHEBI:29999"/>
        <dbReference type="ChEBI" id="CHEBI:30616"/>
        <dbReference type="ChEBI" id="CHEBI:83421"/>
        <dbReference type="ChEBI" id="CHEBI:456216"/>
        <dbReference type="EC" id="2.7.11.1"/>
    </reaction>
</comment>
<evidence type="ECO:0000256" key="5">
    <source>
        <dbReference type="ARBA" id="ARBA00022614"/>
    </source>
</evidence>
<feature type="domain" description="Protein kinase" evidence="21">
    <location>
        <begin position="503"/>
        <end position="779"/>
    </location>
</feature>
<evidence type="ECO:0000256" key="17">
    <source>
        <dbReference type="ARBA" id="ARBA00047899"/>
    </source>
</evidence>
<sequence length="2835" mass="316416">MIDALQEITSTMGAKFWKFNGDSCKIEMVGVTADPPKGSETGISCDCNSTVCHVVTLALKGYSLPGMLPPQLVKLPYLKEIDLSLNYLNGTIPGEWGAMQLTKISLLVNRLSGEIPKELGNITTLTYLMLSSNRLTGKLPVALARLRNLTDFRINDNNFNGTIPDFIQNWEKLERLEMHASGLLGPIPSNISLLSNLQELRISDIKGPQQGFPTLTNMTGLVRLVLRNCNISGEIPPYIWTIQNLEMLDVSFNKLVGEVPDTINLERLRFLDLSYNNFTWQGPEQHSTCLHVNCGGNDVTIKENKGNVVYEGDGGVEGGAAEYFLNGDYFWGFSSTGDFMDDNDFQNTRYSVSLASSNLSDLYTTARISPISITYFHYCLENGDYTVSVHFAEIQFTNDQTYTSLGRRLFDIYVQEEVLRKDFNIEDEAKMAQKPVILEHNVSVTNNILEIRFYFAGKGTTRIPDRGVYGPLISAISVKSDRGLDGKTGTFTLKQLKAATNDFDSANKIGEGGFGPVYKGQLPDGTVIAVKQLSSKSRQGNREFLNEMGMISCFQHPNLVKLHGCCIDGGQLLLVYEYMENNNLARALLGRENHLKLDWPTRRNICIGIARGLAFLHEESVLKIVHRDIKATNVLLDRDLNAKISDFGLAKLDEEEKTHMSTRVAGQCQFPPSIGYMAPEYALWGHLTYKADVYSFGVVALEIISGKNNNNYIPSDDWACHLQQTGNLLELVDEKLGSEFDQKEAEIMVKVALICTNASASLRPSMSEVVSMLEGQTPVPDVIPEPSTYIEDLRFKAMRDLHRQRQDHSLSISRTQHSTTEALEEIAKQVGKTDWNFNINPCNNNTNWDTPKSTANPLYNNTLECNCSYPGRFCHVVGMYVNSKLTYLYVFLISPGTTSVVLYRLNGLLQSWNICKMTSDLQVQVSSRLACCDEEFNSRNLQTNLFSGTVPHELGNLQVAVDKLLRPALVSAAFSVQTISRENCHRISSNNFTGRIPDYLGNFKQLDILEIQASGLHGPIPSSISVLSKLTTLRVSDLNGGGSKFPNLNKSSLHINCGGKQITIEGVTFEDDQDQGGPAKFFPQRPIWGTSSTGHFWDYDSNATDYIANNVSILRMKNSELYTNARINPLSLTYYARCFRNGNYTVKLHFSEITFRGNRSFRSVGRRIFDIYIQEKLVWKDFEIKKEAHGVDKELIKECKAVEVKNKTLEIRFHWSGKGTTASPRTGTYGALISAISVEPEFKKSKVPLIVGASVGALVLFLIFLIIGILWWKGCLDCKISREKALRGLDLQTGFFTFKQIKAATNNFDPINKIGEGGFGSVYKGILLDGTIIAVKQLSSKSKQGNREFVNEIGMISGLQHPNLVRLYGCCVESNQLLLVYEYMENNSLARALFVPEESPLKLDWPTRQNICIGIARGLAFLHEESALKIVHRDIKTTNILLDRDLNSKISDFGLAKLDEEENTHISTRVAGTIGYMAPEYALWGYLTYKADVYSFGVVALEIVAGKNNMKYRPNENFVCLVDWALVLQQKGELLELVDPRLGSDVSEEEAIRMVKVALLCINAAPALRPTMSAVVSMLEGGRLFMNWLRIQVLTFDVRDIIKLYMPINSPLAHKAQRDPSLTTEIETEIEPRKNKGIEMARFHFDVSKATMDLVILVAMLVLCFCISIVKVEAQSLRLASAEVEALKEIATQVGKKNWNFSIDPCSNDTNWATPKSADLPLYNNTLICNCSYPDDFCHVVSIFLKGQDLAGVVPPSAAKLPYLTRVDFTRNYLTGTIPREWASTKLEYLSLENNNFSGTVPPELGKLVNLNNLILSANNLTGELPLALTNLTKLTELISSNNFTGRIPDFIQSWKQLQKLEIQASGLQGPIPSSISALSNLTELRISDINGTGSEFPPLSSMTGMGSLMLRSCNLSGRIPAYISAMTTLKILDLSFNRLDGDIPDLATLTNLQYFQLDVSYNNFSQSSEPASCRETLLFGECLNSYPCPKDRYSLHINCGGKATTIGGINFEGDPDLGGAAKFVPVRPIWGISTTGHFWDANPTSNDYIANNASTLGMNNSELYTSARLSPLSLTYYARCFGNGNYTVRLHFSEIIIRGNRSFYSLGRRMFDVYIQEKLVLKDFDIEKEAQGVDKEVIKELKAVEVKNKTLEIRFHWSGKGTTASPKRGTYGPLISAISLESEFPPPHDKKSKAFFGGKAVWIARHQGKKVLLSYCETLRELDLQTGFFTFRQIKAATNNFDLKNKIGEGGFGCVYKGILLDGTIIAVKQLSSKSKQGNREFVNEIGMISGLQHPNLVRLYGCCIEANQLLLIYEYMENNSLARALFGAEEGPLKLDWPTRQKICLGIARGLAFLHEESALKVVHRDIKTTNILLDHDLSPKISDFGLAKLDEEENTHISTRVAGTIGYMAPEYALWGYLTYKADVYSFGVVALEIVAGKNNMKYRPNENFVCLVDWALVLQQKGNLMDLLDPRLGSNFSKEEAVRMVKVALLCTNPAPALRPSMSSVVSMLEGKTAVHELIMDPSIYGDEMRLTALRNQFDQIAQESSTGTQSLIRSSNATWIGSSATSTSSDLYKINPRIRSWSQNCETVLDSLLATCQVLVRESVTITVVSLTRLLEDKFASIDKRLDSIDSRREGFDQPFRLHLMTTTVTALGGAERGITEEGKGFSDGDDPIEWIYKAEQYFDYFAVPSEKQAFCREFGSHGFEDFAESLFKLRQTGPLKDYIAEFRRLATRIRDLNPTFRLSCFVGGLKEELKHDVKLLRPATVHEAMNFAHEVDAKFQKLRYAHFAGISKSRLPLLPIQNDLVSAKNEVVPRKDMPVKKLTPEEIQL</sequence>
<dbReference type="InterPro" id="IPR021720">
    <property type="entry name" value="Malectin_dom"/>
</dbReference>
<dbReference type="FunFam" id="3.30.200.20:FF:000217">
    <property type="entry name" value="probable LRR receptor-like serine/threonine-protein kinase At1g53430"/>
    <property type="match status" value="3"/>
</dbReference>
<protein>
    <recommendedName>
        <fullName evidence="2">non-specific serine/threonine protein kinase</fullName>
        <ecNumber evidence="2">2.7.11.1</ecNumber>
    </recommendedName>
</protein>
<dbReference type="InterPro" id="IPR051824">
    <property type="entry name" value="LRR_Rcpt-Like_S/T_Kinase"/>
</dbReference>
<feature type="domain" description="Protein kinase" evidence="21">
    <location>
        <begin position="1308"/>
        <end position="1586"/>
    </location>
</feature>
<keyword evidence="10 19" id="KW-0547">Nucleotide-binding</keyword>
<evidence type="ECO:0000256" key="4">
    <source>
        <dbReference type="ARBA" id="ARBA00022553"/>
    </source>
</evidence>
<dbReference type="InterPro" id="IPR032675">
    <property type="entry name" value="LRR_dom_sf"/>
</dbReference>
<organism evidence="22">
    <name type="scientific">Prunus dulcis</name>
    <name type="common">Almond</name>
    <name type="synonym">Amygdalus dulcis</name>
    <dbReference type="NCBI Taxonomy" id="3755"/>
    <lineage>
        <taxon>Eukaryota</taxon>
        <taxon>Viridiplantae</taxon>
        <taxon>Streptophyta</taxon>
        <taxon>Embryophyta</taxon>
        <taxon>Tracheophyta</taxon>
        <taxon>Spermatophyta</taxon>
        <taxon>Magnoliopsida</taxon>
        <taxon>eudicotyledons</taxon>
        <taxon>Gunneridae</taxon>
        <taxon>Pentapetalae</taxon>
        <taxon>rosids</taxon>
        <taxon>fabids</taxon>
        <taxon>Rosales</taxon>
        <taxon>Rosaceae</taxon>
        <taxon>Amygdaloideae</taxon>
        <taxon>Amygdaleae</taxon>
        <taxon>Prunus</taxon>
    </lineage>
</organism>
<evidence type="ECO:0000256" key="14">
    <source>
        <dbReference type="ARBA" id="ARBA00023136"/>
    </source>
</evidence>
<dbReference type="InterPro" id="IPR017441">
    <property type="entry name" value="Protein_kinase_ATP_BS"/>
</dbReference>
<gene>
    <name evidence="22" type="ORF">Prudu_011160</name>
</gene>
<comment type="catalytic activity">
    <reaction evidence="17">
        <text>L-threonyl-[protein] + ATP = O-phospho-L-threonyl-[protein] + ADP + H(+)</text>
        <dbReference type="Rhea" id="RHEA:46608"/>
        <dbReference type="Rhea" id="RHEA-COMP:11060"/>
        <dbReference type="Rhea" id="RHEA-COMP:11605"/>
        <dbReference type="ChEBI" id="CHEBI:15378"/>
        <dbReference type="ChEBI" id="CHEBI:30013"/>
        <dbReference type="ChEBI" id="CHEBI:30616"/>
        <dbReference type="ChEBI" id="CHEBI:61977"/>
        <dbReference type="ChEBI" id="CHEBI:456216"/>
        <dbReference type="EC" id="2.7.11.1"/>
    </reaction>
</comment>
<dbReference type="PANTHER" id="PTHR48006">
    <property type="entry name" value="LEUCINE-RICH REPEAT-CONTAINING PROTEIN DDB_G0281931-RELATED"/>
    <property type="match status" value="1"/>
</dbReference>
<evidence type="ECO:0000256" key="7">
    <source>
        <dbReference type="ARBA" id="ARBA00022692"/>
    </source>
</evidence>
<evidence type="ECO:0000256" key="11">
    <source>
        <dbReference type="ARBA" id="ARBA00022777"/>
    </source>
</evidence>
<dbReference type="Gene3D" id="2.60.120.430">
    <property type="entry name" value="Galactose-binding lectin"/>
    <property type="match status" value="3"/>
</dbReference>
<dbReference type="PROSITE" id="PS00108">
    <property type="entry name" value="PROTEIN_KINASE_ST"/>
    <property type="match status" value="3"/>
</dbReference>
<evidence type="ECO:0000256" key="20">
    <source>
        <dbReference type="SAM" id="Phobius"/>
    </source>
</evidence>
<evidence type="ECO:0000256" key="10">
    <source>
        <dbReference type="ARBA" id="ARBA00022741"/>
    </source>
</evidence>
<dbReference type="CDD" id="cd14066">
    <property type="entry name" value="STKc_IRAK"/>
    <property type="match status" value="3"/>
</dbReference>
<keyword evidence="13 20" id="KW-1133">Transmembrane helix</keyword>
<proteinExistence type="predicted"/>
<dbReference type="InterPro" id="IPR000719">
    <property type="entry name" value="Prot_kinase_dom"/>
</dbReference>
<keyword evidence="4" id="KW-0597">Phosphoprotein</keyword>
<dbReference type="PANTHER" id="PTHR48006:SF66">
    <property type="entry name" value="PROTEIN KINASE DOMAIN-CONTAINING PROTEIN"/>
    <property type="match status" value="1"/>
</dbReference>
<feature type="transmembrane region" description="Helical" evidence="20">
    <location>
        <begin position="1650"/>
        <end position="1670"/>
    </location>
</feature>
<feature type="transmembrane region" description="Helical" evidence="20">
    <location>
        <begin position="1249"/>
        <end position="1272"/>
    </location>
</feature>
<dbReference type="Gene3D" id="3.80.10.10">
    <property type="entry name" value="Ribonuclease Inhibitor"/>
    <property type="match status" value="5"/>
</dbReference>
<dbReference type="FunFam" id="1.10.510.10:FF:000044">
    <property type="entry name" value="Putative LRR receptor-like serine/threonine-protein kinase"/>
    <property type="match status" value="3"/>
</dbReference>
<dbReference type="GO" id="GO:0016020">
    <property type="term" value="C:membrane"/>
    <property type="evidence" value="ECO:0007669"/>
    <property type="project" value="UniProtKB-SubCell"/>
</dbReference>
<reference evidence="22" key="1">
    <citation type="journal article" date="2019" name="Science">
        <title>Mutation of a bHLH transcription factor allowed almond domestication.</title>
        <authorList>
            <person name="Sanchez-Perez R."/>
            <person name="Pavan S."/>
            <person name="Mazzeo R."/>
            <person name="Moldovan C."/>
            <person name="Aiese Cigliano R."/>
            <person name="Del Cueto J."/>
            <person name="Ricciardi F."/>
            <person name="Lotti C."/>
            <person name="Ricciardi L."/>
            <person name="Dicenta F."/>
            <person name="Lopez-Marques R.L."/>
            <person name="Lindberg Moller B."/>
        </authorList>
    </citation>
    <scope>NUCLEOTIDE SEQUENCE</scope>
</reference>
<keyword evidence="16" id="KW-0325">Glycoprotein</keyword>
<dbReference type="InterPro" id="IPR011009">
    <property type="entry name" value="Kinase-like_dom_sf"/>
</dbReference>
<dbReference type="EC" id="2.7.11.1" evidence="2"/>
<dbReference type="PROSITE" id="PS51450">
    <property type="entry name" value="LRR"/>
    <property type="match status" value="1"/>
</dbReference>
<dbReference type="GO" id="GO:0005524">
    <property type="term" value="F:ATP binding"/>
    <property type="evidence" value="ECO:0007669"/>
    <property type="project" value="UniProtKB-UniRule"/>
</dbReference>
<dbReference type="Gene3D" id="1.10.510.10">
    <property type="entry name" value="Transferase(Phosphotransferase) domain 1"/>
    <property type="match status" value="3"/>
</dbReference>
<feature type="binding site" evidence="19">
    <location>
        <position position="1336"/>
    </location>
    <ligand>
        <name>ATP</name>
        <dbReference type="ChEBI" id="CHEBI:30616"/>
    </ligand>
</feature>
<keyword evidence="8" id="KW-0732">Signal</keyword>
<dbReference type="PROSITE" id="PS50011">
    <property type="entry name" value="PROTEIN_KINASE_DOM"/>
    <property type="match status" value="3"/>
</dbReference>
<evidence type="ECO:0000313" key="22">
    <source>
        <dbReference type="EMBL" id="BBH01018.1"/>
    </source>
</evidence>
<evidence type="ECO:0000256" key="13">
    <source>
        <dbReference type="ARBA" id="ARBA00022989"/>
    </source>
</evidence>
<evidence type="ECO:0000256" key="1">
    <source>
        <dbReference type="ARBA" id="ARBA00004479"/>
    </source>
</evidence>
<keyword evidence="15" id="KW-0675">Receptor</keyword>
<evidence type="ECO:0000256" key="8">
    <source>
        <dbReference type="ARBA" id="ARBA00022729"/>
    </source>
</evidence>
<evidence type="ECO:0000256" key="19">
    <source>
        <dbReference type="PROSITE-ProRule" id="PRU10141"/>
    </source>
</evidence>
<name>A0A4Y1RAX5_PRUDU</name>
<dbReference type="Gene3D" id="3.30.200.20">
    <property type="entry name" value="Phosphorylase Kinase, domain 1"/>
    <property type="match status" value="3"/>
</dbReference>
<dbReference type="PROSITE" id="PS00107">
    <property type="entry name" value="PROTEIN_KINASE_ATP"/>
    <property type="match status" value="2"/>
</dbReference>
<evidence type="ECO:0000256" key="9">
    <source>
        <dbReference type="ARBA" id="ARBA00022737"/>
    </source>
</evidence>
<dbReference type="Pfam" id="PF07714">
    <property type="entry name" value="PK_Tyr_Ser-Thr"/>
    <property type="match status" value="1"/>
</dbReference>
<dbReference type="InterPro" id="IPR001611">
    <property type="entry name" value="Leu-rich_rpt"/>
</dbReference>
<dbReference type="GO" id="GO:0004674">
    <property type="term" value="F:protein serine/threonine kinase activity"/>
    <property type="evidence" value="ECO:0007669"/>
    <property type="project" value="UniProtKB-KW"/>
</dbReference>
<keyword evidence="6" id="KW-0808">Transferase</keyword>
<keyword evidence="9" id="KW-0677">Repeat</keyword>
<dbReference type="FunFam" id="2.60.120.430:FF:000004">
    <property type="entry name" value="Putative leucine-rich repeat receptor-like serine/threonine-protein kinase"/>
    <property type="match status" value="3"/>
</dbReference>
<evidence type="ECO:0000256" key="6">
    <source>
        <dbReference type="ARBA" id="ARBA00022679"/>
    </source>
</evidence>
<dbReference type="SUPFAM" id="SSF52058">
    <property type="entry name" value="L domain-like"/>
    <property type="match status" value="3"/>
</dbReference>
<evidence type="ECO:0000256" key="15">
    <source>
        <dbReference type="ARBA" id="ARBA00023170"/>
    </source>
</evidence>
<dbReference type="Pfam" id="PF00069">
    <property type="entry name" value="Pkinase"/>
    <property type="match status" value="2"/>
</dbReference>
<keyword evidence="11 22" id="KW-0418">Kinase</keyword>
<accession>A0A4Y1RAX5</accession>
<keyword evidence="7 20" id="KW-0812">Transmembrane</keyword>
<comment type="subcellular location">
    <subcellularLocation>
        <location evidence="1">Membrane</location>
        <topology evidence="1">Single-pass type I membrane protein</topology>
    </subcellularLocation>
</comment>
<dbReference type="FunFam" id="3.80.10.10:FF:000095">
    <property type="entry name" value="LRR receptor-like serine/threonine-protein kinase GSO1"/>
    <property type="match status" value="1"/>
</dbReference>
<keyword evidence="3" id="KW-0723">Serine/threonine-protein kinase</keyword>
<evidence type="ECO:0000256" key="18">
    <source>
        <dbReference type="ARBA" id="ARBA00048679"/>
    </source>
</evidence>
<dbReference type="Pfam" id="PF11721">
    <property type="entry name" value="Malectin"/>
    <property type="match status" value="3"/>
</dbReference>
<dbReference type="Pfam" id="PF00560">
    <property type="entry name" value="LRR_1"/>
    <property type="match status" value="2"/>
</dbReference>
<evidence type="ECO:0000256" key="2">
    <source>
        <dbReference type="ARBA" id="ARBA00012513"/>
    </source>
</evidence>
<keyword evidence="14 20" id="KW-0472">Membrane</keyword>
<dbReference type="SMART" id="SM00220">
    <property type="entry name" value="S_TKc"/>
    <property type="match status" value="3"/>
</dbReference>
<evidence type="ECO:0000259" key="21">
    <source>
        <dbReference type="PROSITE" id="PS50011"/>
    </source>
</evidence>
<keyword evidence="5" id="KW-0433">Leucine-rich repeat</keyword>
<dbReference type="InterPro" id="IPR008271">
    <property type="entry name" value="Ser/Thr_kinase_AS"/>
</dbReference>
<evidence type="ECO:0000256" key="12">
    <source>
        <dbReference type="ARBA" id="ARBA00022840"/>
    </source>
</evidence>
<evidence type="ECO:0000256" key="3">
    <source>
        <dbReference type="ARBA" id="ARBA00022527"/>
    </source>
</evidence>
<dbReference type="FunFam" id="3.80.10.10:FF:000452">
    <property type="entry name" value="Probable LRR receptor-like serine/threonine-protein kinase RFK1"/>
    <property type="match status" value="1"/>
</dbReference>